<dbReference type="PANTHER" id="PTHR46599:SF3">
    <property type="entry name" value="PIGGYBAC TRANSPOSABLE ELEMENT-DERIVED PROTEIN 4"/>
    <property type="match status" value="1"/>
</dbReference>
<feature type="compositionally biased region" description="Basic and acidic residues" evidence="1">
    <location>
        <begin position="21"/>
        <end position="30"/>
    </location>
</feature>
<evidence type="ECO:0000259" key="2">
    <source>
        <dbReference type="Pfam" id="PF13843"/>
    </source>
</evidence>
<dbReference type="EMBL" id="BGZK01002513">
    <property type="protein sequence ID" value="GBP94514.1"/>
    <property type="molecule type" value="Genomic_DNA"/>
</dbReference>
<name>A0A4C2A5N7_EUMVA</name>
<dbReference type="OrthoDB" id="10057959at2759"/>
<evidence type="ECO:0000256" key="1">
    <source>
        <dbReference type="SAM" id="MobiDB-lite"/>
    </source>
</evidence>
<feature type="compositionally biased region" description="Basic and acidic residues" evidence="1">
    <location>
        <begin position="1"/>
        <end position="12"/>
    </location>
</feature>
<feature type="domain" description="PiggyBac transposable element-derived protein" evidence="2">
    <location>
        <begin position="245"/>
        <end position="319"/>
    </location>
</feature>
<dbReference type="Proteomes" id="UP000299102">
    <property type="component" value="Unassembled WGS sequence"/>
</dbReference>
<dbReference type="AlphaFoldDB" id="A0A4C2A5N7"/>
<feature type="region of interest" description="Disordered" evidence="1">
    <location>
        <begin position="331"/>
        <end position="363"/>
    </location>
</feature>
<dbReference type="PANTHER" id="PTHR46599">
    <property type="entry name" value="PIGGYBAC TRANSPOSABLE ELEMENT-DERIVED PROTEIN 4"/>
    <property type="match status" value="1"/>
</dbReference>
<keyword evidence="4" id="KW-1185">Reference proteome</keyword>
<dbReference type="Pfam" id="PF13843">
    <property type="entry name" value="DDE_Tnp_1_7"/>
    <property type="match status" value="2"/>
</dbReference>
<gene>
    <name evidence="3" type="ORF">EVAR_99626_1</name>
</gene>
<feature type="region of interest" description="Disordered" evidence="1">
    <location>
        <begin position="412"/>
        <end position="446"/>
    </location>
</feature>
<comment type="caution">
    <text evidence="3">The sequence shown here is derived from an EMBL/GenBank/DDBJ whole genome shotgun (WGS) entry which is preliminary data.</text>
</comment>
<dbReference type="InterPro" id="IPR029526">
    <property type="entry name" value="PGBD"/>
</dbReference>
<organism evidence="3 4">
    <name type="scientific">Eumeta variegata</name>
    <name type="common">Bagworm moth</name>
    <name type="synonym">Eumeta japonica</name>
    <dbReference type="NCBI Taxonomy" id="151549"/>
    <lineage>
        <taxon>Eukaryota</taxon>
        <taxon>Metazoa</taxon>
        <taxon>Ecdysozoa</taxon>
        <taxon>Arthropoda</taxon>
        <taxon>Hexapoda</taxon>
        <taxon>Insecta</taxon>
        <taxon>Pterygota</taxon>
        <taxon>Neoptera</taxon>
        <taxon>Endopterygota</taxon>
        <taxon>Lepidoptera</taxon>
        <taxon>Glossata</taxon>
        <taxon>Ditrysia</taxon>
        <taxon>Tineoidea</taxon>
        <taxon>Psychidae</taxon>
        <taxon>Oiketicinae</taxon>
        <taxon>Eumeta</taxon>
    </lineage>
</organism>
<feature type="compositionally biased region" description="Basic and acidic residues" evidence="1">
    <location>
        <begin position="419"/>
        <end position="428"/>
    </location>
</feature>
<sequence length="467" mass="53506">MSVARDRDDSRLAKYAGYDCSPRDQLHDNENEVFGDQTSSNEEEDHLEGSDHQSESEQDGQLPAETSADNSEPEESPQRVRRTDFYAGVGGTMWSKTAPLNRGRTRSHSIVFVPPGQKGITRQKTAIPDCLSLFVDDNIIGLLTKYTNIKIDYLKDKYSRQKDSNPTNHIEMRGYIGILLMAGVMKMNRLNTDQIFDHVKHTGMDAIYLTMSEQRFKFLTRALRFDNIEDRHDRACRNDFGRAVVGISRAFAFRQYIPNKPAKYGMKVFALVDVHYPYTFNSEIYAGQQPEGPFRRLSNERHDVVMRMARPVLESKCRRVRTNTKCVGQQRGDVGQENTNTKMCGTGGRVNGTGRDTGKWGHGERQIERVETRIQNVGQREGEYRTGRDTIKKCVGQSGEQMSEHENTIQKCAGQSREPMSDRRESKCRTGKRHNTKCGQEQRANVGRVERQYKNVWDRAREQISDR</sequence>
<protein>
    <recommendedName>
        <fullName evidence="2">PiggyBac transposable element-derived protein domain-containing protein</fullName>
    </recommendedName>
</protein>
<evidence type="ECO:0000313" key="3">
    <source>
        <dbReference type="EMBL" id="GBP94514.1"/>
    </source>
</evidence>
<accession>A0A4C2A5N7</accession>
<evidence type="ECO:0000313" key="4">
    <source>
        <dbReference type="Proteomes" id="UP000299102"/>
    </source>
</evidence>
<reference evidence="3 4" key="1">
    <citation type="journal article" date="2019" name="Commun. Biol.">
        <title>The bagworm genome reveals a unique fibroin gene that provides high tensile strength.</title>
        <authorList>
            <person name="Kono N."/>
            <person name="Nakamura H."/>
            <person name="Ohtoshi R."/>
            <person name="Tomita M."/>
            <person name="Numata K."/>
            <person name="Arakawa K."/>
        </authorList>
    </citation>
    <scope>NUCLEOTIDE SEQUENCE [LARGE SCALE GENOMIC DNA]</scope>
</reference>
<proteinExistence type="predicted"/>
<dbReference type="STRING" id="151549.A0A4C2A5N7"/>
<feature type="domain" description="PiggyBac transposable element-derived protein" evidence="2">
    <location>
        <begin position="130"/>
        <end position="232"/>
    </location>
</feature>
<feature type="region of interest" description="Disordered" evidence="1">
    <location>
        <begin position="1"/>
        <end position="81"/>
    </location>
</feature>